<evidence type="ECO:0000313" key="2">
    <source>
        <dbReference type="WBParaSite" id="nRc.2.0.1.t01857-RA"/>
    </source>
</evidence>
<evidence type="ECO:0000313" key="1">
    <source>
        <dbReference type="Proteomes" id="UP000887565"/>
    </source>
</evidence>
<sequence>MSINTPMLSAVHAKGILKPPRLDEAEKLEPQKQLIEFAVAIDDKLLRPLDDWLSFLEHMAQGRPLTLSLTMKPKHRNEQHE</sequence>
<dbReference type="Proteomes" id="UP000887565">
    <property type="component" value="Unplaced"/>
</dbReference>
<reference evidence="2" key="1">
    <citation type="submission" date="2022-11" db="UniProtKB">
        <authorList>
            <consortium name="WormBaseParasite"/>
        </authorList>
    </citation>
    <scope>IDENTIFICATION</scope>
</reference>
<organism evidence="1 2">
    <name type="scientific">Romanomermis culicivorax</name>
    <name type="common">Nematode worm</name>
    <dbReference type="NCBI Taxonomy" id="13658"/>
    <lineage>
        <taxon>Eukaryota</taxon>
        <taxon>Metazoa</taxon>
        <taxon>Ecdysozoa</taxon>
        <taxon>Nematoda</taxon>
        <taxon>Enoplea</taxon>
        <taxon>Dorylaimia</taxon>
        <taxon>Mermithida</taxon>
        <taxon>Mermithoidea</taxon>
        <taxon>Mermithidae</taxon>
        <taxon>Romanomermis</taxon>
    </lineage>
</organism>
<protein>
    <submittedName>
        <fullName evidence="2">Uncharacterized protein</fullName>
    </submittedName>
</protein>
<proteinExistence type="predicted"/>
<dbReference type="AlphaFoldDB" id="A0A915HKJ3"/>
<dbReference type="WBParaSite" id="nRc.2.0.1.t01857-RA">
    <property type="protein sequence ID" value="nRc.2.0.1.t01857-RA"/>
    <property type="gene ID" value="nRc.2.0.1.g01857"/>
</dbReference>
<accession>A0A915HKJ3</accession>
<name>A0A915HKJ3_ROMCU</name>
<keyword evidence="1" id="KW-1185">Reference proteome</keyword>